<dbReference type="EMBL" id="CP133838">
    <property type="protein sequence ID" value="WMY75944.1"/>
    <property type="molecule type" value="Genomic_DNA"/>
</dbReference>
<dbReference type="Pfam" id="PF05973">
    <property type="entry name" value="Gp49"/>
    <property type="match status" value="1"/>
</dbReference>
<keyword evidence="2" id="KW-1185">Reference proteome</keyword>
<protein>
    <submittedName>
        <fullName evidence="1">Type II toxin-antitoxin system RelE/ParE family toxin</fullName>
    </submittedName>
</protein>
<evidence type="ECO:0000313" key="1">
    <source>
        <dbReference type="EMBL" id="WMY75944.1"/>
    </source>
</evidence>
<proteinExistence type="predicted"/>
<dbReference type="RefSeq" id="WP_309878393.1">
    <property type="nucleotide sequence ID" value="NZ_CP133838.1"/>
</dbReference>
<dbReference type="InterPro" id="IPR009241">
    <property type="entry name" value="HigB-like"/>
</dbReference>
<sequence length="117" mass="13219">MWTIKTTDTFDTWLCSLNDTDRRSVLAALVILQEKGPGLHRPFADTLKGTRFSNLKELRVQSRGTPIRAFFAFAPDRNGIVLCGGHKAGNEKRFYLDMVALAEREYATYLNNPEPKG</sequence>
<dbReference type="Proteomes" id="UP001246690">
    <property type="component" value="Chromosome"/>
</dbReference>
<organism evidence="1 2">
    <name type="scientific">Buttiauxella selenatireducens</name>
    <dbReference type="NCBI Taxonomy" id="3073902"/>
    <lineage>
        <taxon>Bacteria</taxon>
        <taxon>Pseudomonadati</taxon>
        <taxon>Pseudomonadota</taxon>
        <taxon>Gammaproteobacteria</taxon>
        <taxon>Enterobacterales</taxon>
        <taxon>Enterobacteriaceae</taxon>
        <taxon>Buttiauxella</taxon>
    </lineage>
</organism>
<reference evidence="1 2" key="1">
    <citation type="submission" date="2023-09" db="EMBL/GenBank/DDBJ databases">
        <title>Buttiauxella selenatireducens sp. nov., isolated from the rhizosphere of Cardamine hupingshanesis.</title>
        <authorList>
            <person name="Zhang S."/>
            <person name="Xu Z."/>
            <person name="Wang H."/>
            <person name="Guo Y."/>
        </authorList>
    </citation>
    <scope>NUCLEOTIDE SEQUENCE [LARGE SCALE GENOMIC DNA]</scope>
    <source>
        <strain evidence="1 2">R73</strain>
    </source>
</reference>
<gene>
    <name evidence="1" type="ORF">RHD99_08410</name>
</gene>
<name>A0ABY9SEM5_9ENTR</name>
<evidence type="ECO:0000313" key="2">
    <source>
        <dbReference type="Proteomes" id="UP001246690"/>
    </source>
</evidence>
<accession>A0ABY9SEM5</accession>